<evidence type="ECO:0000313" key="3">
    <source>
        <dbReference type="Proteomes" id="UP001586593"/>
    </source>
</evidence>
<keyword evidence="3" id="KW-1185">Reference proteome</keyword>
<protein>
    <submittedName>
        <fullName evidence="2">Uncharacterized protein</fullName>
    </submittedName>
</protein>
<name>A0ABR3V7S2_9PEZI</name>
<accession>A0ABR3V7S2</accession>
<evidence type="ECO:0000256" key="1">
    <source>
        <dbReference type="SAM" id="MobiDB-lite"/>
    </source>
</evidence>
<feature type="region of interest" description="Disordered" evidence="1">
    <location>
        <begin position="20"/>
        <end position="42"/>
    </location>
</feature>
<dbReference type="EMBL" id="JAZHXJ010002638">
    <property type="protein sequence ID" value="KAL1837466.1"/>
    <property type="molecule type" value="Genomic_DNA"/>
</dbReference>
<comment type="caution">
    <text evidence="2">The sequence shown here is derived from an EMBL/GenBank/DDBJ whole genome shotgun (WGS) entry which is preliminary data.</text>
</comment>
<sequence length="163" mass="18141">MAEVDAGMADVVQLITATMEPRGGSGKARRTRGDAYAASGQEQLSGRRELGFRGLGFLEPAAKRLSAVEDAVSGQGRRWFDSGPPGVPGFWRCQEPRETRNNRVQQTSRHHNQWMEGVSMQERQENRQWQLVVVWKTQQRGWFLGRFAQGGPVAGYRGLAGVV</sequence>
<evidence type="ECO:0000313" key="2">
    <source>
        <dbReference type="EMBL" id="KAL1837466.1"/>
    </source>
</evidence>
<dbReference type="Proteomes" id="UP001586593">
    <property type="component" value="Unassembled WGS sequence"/>
</dbReference>
<reference evidence="2 3" key="1">
    <citation type="journal article" date="2024" name="Commun. Biol.">
        <title>Comparative genomic analysis of thermophilic fungi reveals convergent evolutionary adaptations and gene losses.</title>
        <authorList>
            <person name="Steindorff A.S."/>
            <person name="Aguilar-Pontes M.V."/>
            <person name="Robinson A.J."/>
            <person name="Andreopoulos B."/>
            <person name="LaButti K."/>
            <person name="Kuo A."/>
            <person name="Mondo S."/>
            <person name="Riley R."/>
            <person name="Otillar R."/>
            <person name="Haridas S."/>
            <person name="Lipzen A."/>
            <person name="Grimwood J."/>
            <person name="Schmutz J."/>
            <person name="Clum A."/>
            <person name="Reid I.D."/>
            <person name="Moisan M.C."/>
            <person name="Butler G."/>
            <person name="Nguyen T.T.M."/>
            <person name="Dewar K."/>
            <person name="Conant G."/>
            <person name="Drula E."/>
            <person name="Henrissat B."/>
            <person name="Hansel C."/>
            <person name="Singer S."/>
            <person name="Hutchinson M.I."/>
            <person name="de Vries R.P."/>
            <person name="Natvig D.O."/>
            <person name="Powell A.J."/>
            <person name="Tsang A."/>
            <person name="Grigoriev I.V."/>
        </authorList>
    </citation>
    <scope>NUCLEOTIDE SEQUENCE [LARGE SCALE GENOMIC DNA]</scope>
    <source>
        <strain evidence="2 3">ATCC 24622</strain>
    </source>
</reference>
<proteinExistence type="predicted"/>
<organism evidence="2 3">
    <name type="scientific">Phialemonium thermophilum</name>
    <dbReference type="NCBI Taxonomy" id="223376"/>
    <lineage>
        <taxon>Eukaryota</taxon>
        <taxon>Fungi</taxon>
        <taxon>Dikarya</taxon>
        <taxon>Ascomycota</taxon>
        <taxon>Pezizomycotina</taxon>
        <taxon>Sordariomycetes</taxon>
        <taxon>Sordariomycetidae</taxon>
        <taxon>Cephalothecales</taxon>
        <taxon>Cephalothecaceae</taxon>
        <taxon>Phialemonium</taxon>
    </lineage>
</organism>
<gene>
    <name evidence="2" type="ORF">VTK73DRAFT_4681</name>
</gene>